<organism evidence="3 4">
    <name type="scientific">Bacillus pretiosus</name>
    <dbReference type="NCBI Taxonomy" id="2983392"/>
    <lineage>
        <taxon>Bacteria</taxon>
        <taxon>Bacillati</taxon>
        <taxon>Bacillota</taxon>
        <taxon>Bacilli</taxon>
        <taxon>Bacillales</taxon>
        <taxon>Bacillaceae</taxon>
        <taxon>Bacillus</taxon>
    </lineage>
</organism>
<dbReference type="InterPro" id="IPR001242">
    <property type="entry name" value="Condensation_dom"/>
</dbReference>
<gene>
    <name evidence="3" type="ORF">NGM45_27610</name>
</gene>
<dbReference type="InterPro" id="IPR036736">
    <property type="entry name" value="ACP-like_sf"/>
</dbReference>
<keyword evidence="4" id="KW-1185">Reference proteome</keyword>
<dbReference type="PANTHER" id="PTHR45398">
    <property type="match status" value="1"/>
</dbReference>
<accession>A0ABT3F104</accession>
<dbReference type="PANTHER" id="PTHR45398:SF1">
    <property type="entry name" value="ENZYME, PUTATIVE (JCVI)-RELATED"/>
    <property type="match status" value="1"/>
</dbReference>
<sequence>MKLEKVGINDNFFDLGGHSLNATVLKSKLHKALNKDIALKELFRLPTIKELSTFLENEEENIYKKIEKIEKKEYYEASSAQKRMYMLQALDKESVAYNILGGLEIFGHLDISKLNVVLMQLIKRHETLRTSFYAKEDQIVQKVHAAEDMEFEIEKIDVQ</sequence>
<dbReference type="InterPro" id="IPR023213">
    <property type="entry name" value="CAT-like_dom_sf"/>
</dbReference>
<protein>
    <submittedName>
        <fullName evidence="3">Condensation domain-containing protein</fullName>
    </submittedName>
</protein>
<dbReference type="Gene3D" id="3.30.559.10">
    <property type="entry name" value="Chloramphenicol acetyltransferase-like domain"/>
    <property type="match status" value="1"/>
</dbReference>
<evidence type="ECO:0000259" key="2">
    <source>
        <dbReference type="PROSITE" id="PS50075"/>
    </source>
</evidence>
<dbReference type="Proteomes" id="UP001060566">
    <property type="component" value="Unassembled WGS sequence"/>
</dbReference>
<dbReference type="EMBL" id="JAOXJG010000069">
    <property type="protein sequence ID" value="MCW1242772.1"/>
    <property type="molecule type" value="Genomic_DNA"/>
</dbReference>
<dbReference type="Gene3D" id="1.10.1200.10">
    <property type="entry name" value="ACP-like"/>
    <property type="match status" value="1"/>
</dbReference>
<reference evidence="3" key="1">
    <citation type="submission" date="2022-10" db="EMBL/GenBank/DDBJ databases">
        <title>De novo draft assembly of the Pseudomonas pretiosus genome isolated from the plants rhizorohere.</title>
        <authorList>
            <person name="Robas M."/>
            <person name="Fernandez V.M."/>
            <person name="Provanza A."/>
            <person name="Jimenez P.A."/>
        </authorList>
    </citation>
    <scope>NUCLEOTIDE SEQUENCE</scope>
    <source>
        <strain evidence="3">SAICEU11T</strain>
    </source>
</reference>
<dbReference type="Pfam" id="PF00550">
    <property type="entry name" value="PP-binding"/>
    <property type="match status" value="1"/>
</dbReference>
<dbReference type="RefSeq" id="WP_264463244.1">
    <property type="nucleotide sequence ID" value="NZ_JAOXJG010000069.1"/>
</dbReference>
<comment type="cofactor">
    <cofactor evidence="1">
        <name>pantetheine 4'-phosphate</name>
        <dbReference type="ChEBI" id="CHEBI:47942"/>
    </cofactor>
</comment>
<dbReference type="GeneID" id="301201676"/>
<name>A0ABT3F104_9BACI</name>
<feature type="domain" description="Carrier" evidence="2">
    <location>
        <begin position="1"/>
        <end position="59"/>
    </location>
</feature>
<feature type="non-terminal residue" evidence="3">
    <location>
        <position position="159"/>
    </location>
</feature>
<dbReference type="InterPro" id="IPR009081">
    <property type="entry name" value="PP-bd_ACP"/>
</dbReference>
<evidence type="ECO:0000313" key="4">
    <source>
        <dbReference type="Proteomes" id="UP001060566"/>
    </source>
</evidence>
<dbReference type="SUPFAM" id="SSF52777">
    <property type="entry name" value="CoA-dependent acyltransferases"/>
    <property type="match status" value="1"/>
</dbReference>
<dbReference type="PROSITE" id="PS50075">
    <property type="entry name" value="CARRIER"/>
    <property type="match status" value="1"/>
</dbReference>
<evidence type="ECO:0000256" key="1">
    <source>
        <dbReference type="ARBA" id="ARBA00001957"/>
    </source>
</evidence>
<comment type="caution">
    <text evidence="3">The sequence shown here is derived from an EMBL/GenBank/DDBJ whole genome shotgun (WGS) entry which is preliminary data.</text>
</comment>
<proteinExistence type="predicted"/>
<dbReference type="Pfam" id="PF00668">
    <property type="entry name" value="Condensation"/>
    <property type="match status" value="1"/>
</dbReference>
<dbReference type="SUPFAM" id="SSF47336">
    <property type="entry name" value="ACP-like"/>
    <property type="match status" value="1"/>
</dbReference>
<evidence type="ECO:0000313" key="3">
    <source>
        <dbReference type="EMBL" id="MCW1242772.1"/>
    </source>
</evidence>